<evidence type="ECO:0000313" key="2">
    <source>
        <dbReference type="EMBL" id="KAF5871093.1"/>
    </source>
</evidence>
<reference evidence="2 3" key="1">
    <citation type="journal article" date="2020" name="Phytopathology">
        <title>A high-quality genome resource of Botrytis fragariae, a new and rapidly spreading fungal pathogen causing strawberry gray mold in the U.S.A.</title>
        <authorList>
            <person name="Wu Y."/>
            <person name="Saski C.A."/>
            <person name="Schnabel G."/>
            <person name="Xiao S."/>
            <person name="Hu M."/>
        </authorList>
    </citation>
    <scope>NUCLEOTIDE SEQUENCE [LARGE SCALE GENOMIC DNA]</scope>
    <source>
        <strain evidence="2 3">BVB16</strain>
    </source>
</reference>
<proteinExistence type="predicted"/>
<evidence type="ECO:0000259" key="1">
    <source>
        <dbReference type="Pfam" id="PF25534"/>
    </source>
</evidence>
<sequence>MAILTEDGNEYEVQIVNAVTGQSFKEYVKLGDQKIHGDREAERYITAHPGIMFKIQITLKTGFCFKPFDAVEANLYFKGQSTYYGLAVVNDPNPGRACSKQDPRMEIACVNMSNYGKNVIGAPFVFKKFKIDERLSGQTDIIGVNSVDLGSFHVTLNRRRIAATPNNYLSRDTTTALWNAEKVDTSSFEEQRITNSIGLGQNRISTKESVVSSYKFYTSDLLKFNFIYRFLNRLDVVPYPPPLYYNPWKSLTDIERRCTLRELQNLCRSRREWSLNFTPERCESGKFRSWNDMQPSEREIVFWILQKEQKEFSAYPREVGKIKREAQGPPNAVKQEIELSNKFLTRNFKPKIIPNHRINEEHSDLDYADLPSKEPLAKRQKIIQEPIDVDMIQNSKIRQEPTDFGAFDEKAMVLKKETAIKYDLTELIDAIVLLEPSTPSTNPEDSVYWEMTEEVLRQTADEFVRIRG</sequence>
<dbReference type="RefSeq" id="XP_037190040.1">
    <property type="nucleotide sequence ID" value="XM_037337977.1"/>
</dbReference>
<dbReference type="OrthoDB" id="3563612at2759"/>
<protein>
    <recommendedName>
        <fullName evidence="1">DUF7918 domain-containing protein</fullName>
    </recommendedName>
</protein>
<evidence type="ECO:0000313" key="3">
    <source>
        <dbReference type="Proteomes" id="UP000531561"/>
    </source>
</evidence>
<keyword evidence="3" id="KW-1185">Reference proteome</keyword>
<name>A0A8H6APF2_9HELO</name>
<dbReference type="Pfam" id="PF25534">
    <property type="entry name" value="DUF7918"/>
    <property type="match status" value="1"/>
</dbReference>
<dbReference type="InterPro" id="IPR057678">
    <property type="entry name" value="DUF7918"/>
</dbReference>
<organism evidence="2 3">
    <name type="scientific">Botrytis fragariae</name>
    <dbReference type="NCBI Taxonomy" id="1964551"/>
    <lineage>
        <taxon>Eukaryota</taxon>
        <taxon>Fungi</taxon>
        <taxon>Dikarya</taxon>
        <taxon>Ascomycota</taxon>
        <taxon>Pezizomycotina</taxon>
        <taxon>Leotiomycetes</taxon>
        <taxon>Helotiales</taxon>
        <taxon>Sclerotiniaceae</taxon>
        <taxon>Botrytis</taxon>
    </lineage>
</organism>
<dbReference type="EMBL" id="JABFCT010000012">
    <property type="protein sequence ID" value="KAF5871093.1"/>
    <property type="molecule type" value="Genomic_DNA"/>
</dbReference>
<gene>
    <name evidence="2" type="ORF">Bfra_007606</name>
</gene>
<accession>A0A8H6APF2</accession>
<dbReference type="GeneID" id="59261669"/>
<dbReference type="AlphaFoldDB" id="A0A8H6APF2"/>
<dbReference type="Proteomes" id="UP000531561">
    <property type="component" value="Unassembled WGS sequence"/>
</dbReference>
<comment type="caution">
    <text evidence="2">The sequence shown here is derived from an EMBL/GenBank/DDBJ whole genome shotgun (WGS) entry which is preliminary data.</text>
</comment>
<feature type="domain" description="DUF7918" evidence="1">
    <location>
        <begin position="18"/>
        <end position="230"/>
    </location>
</feature>